<dbReference type="Pfam" id="PF16901">
    <property type="entry name" value="DAO_C"/>
    <property type="match status" value="1"/>
</dbReference>
<dbReference type="Gene3D" id="1.10.8.870">
    <property type="entry name" value="Alpha-glycerophosphate oxidase, cap domain"/>
    <property type="match status" value="1"/>
</dbReference>
<evidence type="ECO:0000256" key="6">
    <source>
        <dbReference type="ARBA" id="ARBA00023002"/>
    </source>
</evidence>
<dbReference type="GO" id="GO:0046168">
    <property type="term" value="P:glycerol-3-phosphate catabolic process"/>
    <property type="evidence" value="ECO:0007669"/>
    <property type="project" value="TreeGrafter"/>
</dbReference>
<dbReference type="EMBL" id="FUYQ01000022">
    <property type="protein sequence ID" value="SKB76811.1"/>
    <property type="molecule type" value="Genomic_DNA"/>
</dbReference>
<dbReference type="SUPFAM" id="SSF54373">
    <property type="entry name" value="FAD-linked reductases, C-terminal domain"/>
    <property type="match status" value="1"/>
</dbReference>
<feature type="domain" description="Alpha-glycerophosphate oxidase C-terminal" evidence="8">
    <location>
        <begin position="424"/>
        <end position="506"/>
    </location>
</feature>
<evidence type="ECO:0000256" key="1">
    <source>
        <dbReference type="ARBA" id="ARBA00001974"/>
    </source>
</evidence>
<dbReference type="InterPro" id="IPR031656">
    <property type="entry name" value="DAO_C"/>
</dbReference>
<dbReference type="InterPro" id="IPR038299">
    <property type="entry name" value="DAO_C_sf"/>
</dbReference>
<feature type="domain" description="FAD dependent oxidoreductase" evidence="7">
    <location>
        <begin position="23"/>
        <end position="380"/>
    </location>
</feature>
<evidence type="ECO:0000259" key="8">
    <source>
        <dbReference type="Pfam" id="PF16901"/>
    </source>
</evidence>
<dbReference type="InterPro" id="IPR006076">
    <property type="entry name" value="FAD-dep_OxRdtase"/>
</dbReference>
<keyword evidence="5" id="KW-0274">FAD</keyword>
<comment type="similarity">
    <text evidence="2">Belongs to the FAD-dependent glycerol-3-phosphate dehydrogenase family.</text>
</comment>
<comment type="cofactor">
    <cofactor evidence="1">
        <name>FAD</name>
        <dbReference type="ChEBI" id="CHEBI:57692"/>
    </cofactor>
</comment>
<dbReference type="PANTHER" id="PTHR11985:SF35">
    <property type="entry name" value="ANAEROBIC GLYCEROL-3-PHOSPHATE DEHYDROGENASE SUBUNIT A"/>
    <property type="match status" value="1"/>
</dbReference>
<dbReference type="Proteomes" id="UP000190852">
    <property type="component" value="Unassembled WGS sequence"/>
</dbReference>
<proteinExistence type="inferred from homology"/>
<keyword evidence="3" id="KW-0285">Flavoprotein</keyword>
<keyword evidence="6" id="KW-0560">Oxidoreductase</keyword>
<dbReference type="Gene3D" id="3.50.50.60">
    <property type="entry name" value="FAD/NAD(P)-binding domain"/>
    <property type="match status" value="1"/>
</dbReference>
<evidence type="ECO:0000313" key="9">
    <source>
        <dbReference type="EMBL" id="SKB76811.1"/>
    </source>
</evidence>
<dbReference type="InterPro" id="IPR000447">
    <property type="entry name" value="G3P_DH_FAD-dep"/>
</dbReference>
<evidence type="ECO:0000256" key="5">
    <source>
        <dbReference type="ARBA" id="ARBA00022827"/>
    </source>
</evidence>
<evidence type="ECO:0000256" key="3">
    <source>
        <dbReference type="ARBA" id="ARBA00022630"/>
    </source>
</evidence>
<evidence type="ECO:0000313" key="10">
    <source>
        <dbReference type="Proteomes" id="UP000190852"/>
    </source>
</evidence>
<dbReference type="PROSITE" id="PS00978">
    <property type="entry name" value="FAD_G3PDH_2"/>
    <property type="match status" value="1"/>
</dbReference>
<dbReference type="PANTHER" id="PTHR11985">
    <property type="entry name" value="GLYCEROL-3-PHOSPHATE DEHYDROGENASE"/>
    <property type="match status" value="1"/>
</dbReference>
<dbReference type="GO" id="GO:0006071">
    <property type="term" value="P:glycerol metabolic process"/>
    <property type="evidence" value="ECO:0007669"/>
    <property type="project" value="UniProtKB-KW"/>
</dbReference>
<accession>A0A1T5DYN0</accession>
<dbReference type="Pfam" id="PF01266">
    <property type="entry name" value="DAO"/>
    <property type="match status" value="1"/>
</dbReference>
<reference evidence="10" key="1">
    <citation type="submission" date="2017-02" db="EMBL/GenBank/DDBJ databases">
        <authorList>
            <person name="Varghese N."/>
            <person name="Submissions S."/>
        </authorList>
    </citation>
    <scope>NUCLEOTIDE SEQUENCE [LARGE SCALE GENOMIC DNA]</scope>
    <source>
        <strain evidence="10">DSM 24967</strain>
    </source>
</reference>
<sequence>MVNLMDRNELIKETCKKNFTCEILIIGGGATGLGVAVDAASRGYSVILLEQSDFAKGTSSRSTKLVHGGVRYLQQGDIQMVVGALHERGRMRQNAPHLVKDMRFIIGNYRWWEQPFYTIGLSLYDLLAGRLGLGRSLPLTKKKVVNEIPGLKKSKLRGGVVYHDGQFDDARLAISLAETAVEHGAVCLNYVKVDKLLKNPEGKLNGVEATDLIHGEKYTFNTKVIINATGVFVDDIMKIDNPETKNKVRPSQGIHLVVDRKFLGGKSALMIPKTEDGRVLFGVPWHNKVVLGTTDTPLNNHCLEPKALEEEIDFVLDQAGQYLELKPTRKDVLSVFAGLRPLAAPTQSDTRKTKEISRSHKIYKSKSGLLTITGGKWTTYREMAEEAVDRSIVLGNLVPRLCVTKTLKVHGYSTNTDDSTWDYVYGSDAKKINLLKQENKEYAQLLHKDYTFTVAHVVWAVREEMAQTVEDVLARRVRLLFLDARVAAEVAPMVASIMAKELGKDRNWEEEQITEFRSLAKGYIL</sequence>
<dbReference type="GO" id="GO:0004368">
    <property type="term" value="F:glycerol-3-phosphate dehydrogenase (quinone) activity"/>
    <property type="evidence" value="ECO:0007669"/>
    <property type="project" value="InterPro"/>
</dbReference>
<evidence type="ECO:0000256" key="2">
    <source>
        <dbReference type="ARBA" id="ARBA00007330"/>
    </source>
</evidence>
<dbReference type="SUPFAM" id="SSF51905">
    <property type="entry name" value="FAD/NAD(P)-binding domain"/>
    <property type="match status" value="1"/>
</dbReference>
<keyword evidence="10" id="KW-1185">Reference proteome</keyword>
<keyword evidence="4" id="KW-0319">Glycerol metabolism</keyword>
<evidence type="ECO:0000256" key="4">
    <source>
        <dbReference type="ARBA" id="ARBA00022798"/>
    </source>
</evidence>
<name>A0A1T5DYN0_9BACT</name>
<organism evidence="9 10">
    <name type="scientific">Parabacteroides chartae</name>
    <dbReference type="NCBI Taxonomy" id="1037355"/>
    <lineage>
        <taxon>Bacteria</taxon>
        <taxon>Pseudomonadati</taxon>
        <taxon>Bacteroidota</taxon>
        <taxon>Bacteroidia</taxon>
        <taxon>Bacteroidales</taxon>
        <taxon>Tannerellaceae</taxon>
        <taxon>Parabacteroides</taxon>
    </lineage>
</organism>
<evidence type="ECO:0000259" key="7">
    <source>
        <dbReference type="Pfam" id="PF01266"/>
    </source>
</evidence>
<dbReference type="AlphaFoldDB" id="A0A1T5DYN0"/>
<dbReference type="InterPro" id="IPR036188">
    <property type="entry name" value="FAD/NAD-bd_sf"/>
</dbReference>
<gene>
    <name evidence="9" type="ORF">SAMN05660349_02706</name>
</gene>
<dbReference type="PRINTS" id="PR01001">
    <property type="entry name" value="FADG3PDH"/>
</dbReference>
<protein>
    <submittedName>
        <fullName evidence="9">Glycerol-3-phosphate dehydrogenase</fullName>
    </submittedName>
</protein>
<dbReference type="Gene3D" id="3.30.9.10">
    <property type="entry name" value="D-Amino Acid Oxidase, subunit A, domain 2"/>
    <property type="match status" value="1"/>
</dbReference>